<sequence length="207" mass="23205">MNTVPAPSPVNQIIRLRTIQFAVVSIIPIVAFSTSAWPTNSFIASMMTLVGQLLLAVCILGRLWSILYSGGRKNRELVMEGPYSVSRNPLYLFSTIGASAIGLILHSFILAASFGVACGVILSITSRREATYLETKFGAPYQDYARRVPAFWPDFRLYRERKEAVFNPAVLRKTFLHALYFLLVIPLMEIKQFLVQSGIIPSFFHLL</sequence>
<evidence type="ECO:0000313" key="6">
    <source>
        <dbReference type="EMBL" id="PSH57055.1"/>
    </source>
</evidence>
<reference evidence="7" key="1">
    <citation type="submission" date="2017-11" db="EMBL/GenBank/DDBJ databases">
        <authorList>
            <person name="Kuznetsova I."/>
            <person name="Sazanova A."/>
            <person name="Chirak E."/>
            <person name="Safronova V."/>
            <person name="Willems A."/>
        </authorList>
    </citation>
    <scope>NUCLEOTIDE SEQUENCE [LARGE SCALE GENOMIC DNA]</scope>
    <source>
        <strain evidence="7">PEPV15</strain>
    </source>
</reference>
<evidence type="ECO:0000256" key="5">
    <source>
        <dbReference type="SAM" id="Phobius"/>
    </source>
</evidence>
<dbReference type="RefSeq" id="WP_106717823.1">
    <property type="nucleotide sequence ID" value="NZ_JACHXT010000003.1"/>
</dbReference>
<dbReference type="GO" id="GO:0012505">
    <property type="term" value="C:endomembrane system"/>
    <property type="evidence" value="ECO:0007669"/>
    <property type="project" value="UniProtKB-SubCell"/>
</dbReference>
<keyword evidence="6" id="KW-0489">Methyltransferase</keyword>
<evidence type="ECO:0000256" key="3">
    <source>
        <dbReference type="ARBA" id="ARBA00022989"/>
    </source>
</evidence>
<dbReference type="Pfam" id="PF04191">
    <property type="entry name" value="PEMT"/>
    <property type="match status" value="1"/>
</dbReference>
<dbReference type="Gene3D" id="1.20.120.1630">
    <property type="match status" value="1"/>
</dbReference>
<dbReference type="GO" id="GO:0008168">
    <property type="term" value="F:methyltransferase activity"/>
    <property type="evidence" value="ECO:0007669"/>
    <property type="project" value="UniProtKB-KW"/>
</dbReference>
<feature type="transmembrane region" description="Helical" evidence="5">
    <location>
        <begin position="49"/>
        <end position="70"/>
    </location>
</feature>
<comment type="subcellular location">
    <subcellularLocation>
        <location evidence="1">Endomembrane system</location>
        <topology evidence="1">Multi-pass membrane protein</topology>
    </subcellularLocation>
</comment>
<keyword evidence="3 5" id="KW-1133">Transmembrane helix</keyword>
<feature type="transmembrane region" description="Helical" evidence="5">
    <location>
        <begin position="18"/>
        <end position="37"/>
    </location>
</feature>
<accession>A0A2P7AS50</accession>
<dbReference type="Proteomes" id="UP000241158">
    <property type="component" value="Unassembled WGS sequence"/>
</dbReference>
<proteinExistence type="predicted"/>
<name>A0A2P7AS50_9HYPH</name>
<dbReference type="OrthoDB" id="7210610at2"/>
<comment type="caution">
    <text evidence="6">The sequence shown here is derived from an EMBL/GenBank/DDBJ whole genome shotgun (WGS) entry which is preliminary data.</text>
</comment>
<feature type="transmembrane region" description="Helical" evidence="5">
    <location>
        <begin position="90"/>
        <end position="122"/>
    </location>
</feature>
<dbReference type="EMBL" id="PGGN01000003">
    <property type="protein sequence ID" value="PSH57055.1"/>
    <property type="molecule type" value="Genomic_DNA"/>
</dbReference>
<keyword evidence="6" id="KW-0808">Transferase</keyword>
<dbReference type="GO" id="GO:0032259">
    <property type="term" value="P:methylation"/>
    <property type="evidence" value="ECO:0007669"/>
    <property type="project" value="UniProtKB-KW"/>
</dbReference>
<evidence type="ECO:0000313" key="7">
    <source>
        <dbReference type="Proteomes" id="UP000241158"/>
    </source>
</evidence>
<gene>
    <name evidence="6" type="ORF">CU100_17425</name>
</gene>
<evidence type="ECO:0000256" key="1">
    <source>
        <dbReference type="ARBA" id="ARBA00004127"/>
    </source>
</evidence>
<dbReference type="AlphaFoldDB" id="A0A2P7AS50"/>
<keyword evidence="2 5" id="KW-0812">Transmembrane</keyword>
<keyword evidence="4 5" id="KW-0472">Membrane</keyword>
<evidence type="ECO:0000256" key="4">
    <source>
        <dbReference type="ARBA" id="ARBA00023136"/>
    </source>
</evidence>
<keyword evidence="7" id="KW-1185">Reference proteome</keyword>
<protein>
    <submittedName>
        <fullName evidence="6">Isoprenylcysteine carboxylmethyltransferase family protein</fullName>
    </submittedName>
</protein>
<dbReference type="InterPro" id="IPR007318">
    <property type="entry name" value="Phopholipid_MeTrfase"/>
</dbReference>
<evidence type="ECO:0000256" key="2">
    <source>
        <dbReference type="ARBA" id="ARBA00022692"/>
    </source>
</evidence>
<organism evidence="6 7">
    <name type="scientific">Phyllobacterium endophyticum</name>
    <dbReference type="NCBI Taxonomy" id="1149773"/>
    <lineage>
        <taxon>Bacteria</taxon>
        <taxon>Pseudomonadati</taxon>
        <taxon>Pseudomonadota</taxon>
        <taxon>Alphaproteobacteria</taxon>
        <taxon>Hyphomicrobiales</taxon>
        <taxon>Phyllobacteriaceae</taxon>
        <taxon>Phyllobacterium</taxon>
    </lineage>
</organism>